<reference evidence="1 2" key="1">
    <citation type="journal article" date="2019" name="Sci. Rep.">
        <title>Orb-weaving spider Araneus ventricosus genome elucidates the spidroin gene catalogue.</title>
        <authorList>
            <person name="Kono N."/>
            <person name="Nakamura H."/>
            <person name="Ohtoshi R."/>
            <person name="Moran D.A.P."/>
            <person name="Shinohara A."/>
            <person name="Yoshida Y."/>
            <person name="Fujiwara M."/>
            <person name="Mori M."/>
            <person name="Tomita M."/>
            <person name="Arakawa K."/>
        </authorList>
    </citation>
    <scope>NUCLEOTIDE SEQUENCE [LARGE SCALE GENOMIC DNA]</scope>
</reference>
<dbReference type="Proteomes" id="UP000499080">
    <property type="component" value="Unassembled WGS sequence"/>
</dbReference>
<sequence length="122" mass="13832">MAKNIEESLFENPPHWVLHWDSKLLLSIAHWSVKTLEYRVAVLVTGKDFEYLLRLPVAVKGTGEQTAEVVIREVDLFGLRDNIIGISFDTTASNTGLIQGACIRIERKFGRSLLWLAWSSHP</sequence>
<proteinExistence type="predicted"/>
<protein>
    <recommendedName>
        <fullName evidence="3">DUF5641 domain-containing protein</fullName>
    </recommendedName>
</protein>
<dbReference type="AlphaFoldDB" id="A0A4Y2N4U3"/>
<gene>
    <name evidence="1" type="ORF">AVEN_94656_1</name>
</gene>
<accession>A0A4Y2N4U3</accession>
<dbReference type="OrthoDB" id="8057780at2759"/>
<evidence type="ECO:0000313" key="2">
    <source>
        <dbReference type="Proteomes" id="UP000499080"/>
    </source>
</evidence>
<comment type="caution">
    <text evidence="1">The sequence shown here is derived from an EMBL/GenBank/DDBJ whole genome shotgun (WGS) entry which is preliminary data.</text>
</comment>
<organism evidence="1 2">
    <name type="scientific">Araneus ventricosus</name>
    <name type="common">Orbweaver spider</name>
    <name type="synonym">Epeira ventricosa</name>
    <dbReference type="NCBI Taxonomy" id="182803"/>
    <lineage>
        <taxon>Eukaryota</taxon>
        <taxon>Metazoa</taxon>
        <taxon>Ecdysozoa</taxon>
        <taxon>Arthropoda</taxon>
        <taxon>Chelicerata</taxon>
        <taxon>Arachnida</taxon>
        <taxon>Araneae</taxon>
        <taxon>Araneomorphae</taxon>
        <taxon>Entelegynae</taxon>
        <taxon>Araneoidea</taxon>
        <taxon>Araneidae</taxon>
        <taxon>Araneus</taxon>
    </lineage>
</organism>
<keyword evidence="2" id="KW-1185">Reference proteome</keyword>
<evidence type="ECO:0000313" key="1">
    <source>
        <dbReference type="EMBL" id="GBN32836.1"/>
    </source>
</evidence>
<dbReference type="EMBL" id="BGPR01008299">
    <property type="protein sequence ID" value="GBN32836.1"/>
    <property type="molecule type" value="Genomic_DNA"/>
</dbReference>
<evidence type="ECO:0008006" key="3">
    <source>
        <dbReference type="Google" id="ProtNLM"/>
    </source>
</evidence>
<name>A0A4Y2N4U3_ARAVE</name>